<evidence type="ECO:0000313" key="6">
    <source>
        <dbReference type="EMBL" id="GAQ88345.1"/>
    </source>
</evidence>
<dbReference type="GO" id="GO:0003333">
    <property type="term" value="P:amino acid transmembrane transport"/>
    <property type="evidence" value="ECO:0000318"/>
    <property type="project" value="GO_Central"/>
</dbReference>
<dbReference type="AlphaFoldDB" id="A0A1Y1IBK6"/>
<dbReference type="PIRSF" id="PIRSF006060">
    <property type="entry name" value="AA_transporter"/>
    <property type="match status" value="1"/>
</dbReference>
<dbReference type="Pfam" id="PF13520">
    <property type="entry name" value="AA_permease_2"/>
    <property type="match status" value="1"/>
</dbReference>
<feature type="transmembrane region" description="Helical" evidence="5">
    <location>
        <begin position="191"/>
        <end position="208"/>
    </location>
</feature>
<dbReference type="OMA" id="YMAAWSW"/>
<feature type="transmembrane region" description="Helical" evidence="5">
    <location>
        <begin position="143"/>
        <end position="171"/>
    </location>
</feature>
<dbReference type="Gene3D" id="1.20.1740.10">
    <property type="entry name" value="Amino acid/polyamine transporter I"/>
    <property type="match status" value="1"/>
</dbReference>
<keyword evidence="2 5" id="KW-0812">Transmembrane</keyword>
<feature type="transmembrane region" description="Helical" evidence="5">
    <location>
        <begin position="340"/>
        <end position="369"/>
    </location>
</feature>
<protein>
    <submittedName>
        <fullName evidence="6">Amino acid transporter</fullName>
    </submittedName>
</protein>
<keyword evidence="3 5" id="KW-1133">Transmembrane helix</keyword>
<evidence type="ECO:0000256" key="3">
    <source>
        <dbReference type="ARBA" id="ARBA00022989"/>
    </source>
</evidence>
<feature type="transmembrane region" description="Helical" evidence="5">
    <location>
        <begin position="102"/>
        <end position="122"/>
    </location>
</feature>
<dbReference type="STRING" id="105231.A0A1Y1IBK6"/>
<gene>
    <name evidence="6" type="ORF">KFL_004200010</name>
</gene>
<dbReference type="OrthoDB" id="2019253at2759"/>
<dbReference type="InterPro" id="IPR002293">
    <property type="entry name" value="AA/rel_permease1"/>
</dbReference>
<evidence type="ECO:0000256" key="2">
    <source>
        <dbReference type="ARBA" id="ARBA00022692"/>
    </source>
</evidence>
<dbReference type="GO" id="GO:0016020">
    <property type="term" value="C:membrane"/>
    <property type="evidence" value="ECO:0007669"/>
    <property type="project" value="UniProtKB-SubCell"/>
</dbReference>
<keyword evidence="7" id="KW-1185">Reference proteome</keyword>
<organism evidence="6 7">
    <name type="scientific">Klebsormidium nitens</name>
    <name type="common">Green alga</name>
    <name type="synonym">Ulothrix nitens</name>
    <dbReference type="NCBI Taxonomy" id="105231"/>
    <lineage>
        <taxon>Eukaryota</taxon>
        <taxon>Viridiplantae</taxon>
        <taxon>Streptophyta</taxon>
        <taxon>Klebsormidiophyceae</taxon>
        <taxon>Klebsormidiales</taxon>
        <taxon>Klebsormidiaceae</taxon>
        <taxon>Klebsormidium</taxon>
    </lineage>
</organism>
<dbReference type="Proteomes" id="UP000054558">
    <property type="component" value="Unassembled WGS sequence"/>
</dbReference>
<reference evidence="6 7" key="1">
    <citation type="journal article" date="2014" name="Nat. Commun.">
        <title>Klebsormidium flaccidum genome reveals primary factors for plant terrestrial adaptation.</title>
        <authorList>
            <person name="Hori K."/>
            <person name="Maruyama F."/>
            <person name="Fujisawa T."/>
            <person name="Togashi T."/>
            <person name="Yamamoto N."/>
            <person name="Seo M."/>
            <person name="Sato S."/>
            <person name="Yamada T."/>
            <person name="Mori H."/>
            <person name="Tajima N."/>
            <person name="Moriyama T."/>
            <person name="Ikeuchi M."/>
            <person name="Watanabe M."/>
            <person name="Wada H."/>
            <person name="Kobayashi K."/>
            <person name="Saito M."/>
            <person name="Masuda T."/>
            <person name="Sasaki-Sekimoto Y."/>
            <person name="Mashiguchi K."/>
            <person name="Awai K."/>
            <person name="Shimojima M."/>
            <person name="Masuda S."/>
            <person name="Iwai M."/>
            <person name="Nobusawa T."/>
            <person name="Narise T."/>
            <person name="Kondo S."/>
            <person name="Saito H."/>
            <person name="Sato R."/>
            <person name="Murakawa M."/>
            <person name="Ihara Y."/>
            <person name="Oshima-Yamada Y."/>
            <person name="Ohtaka K."/>
            <person name="Satoh M."/>
            <person name="Sonobe K."/>
            <person name="Ishii M."/>
            <person name="Ohtani R."/>
            <person name="Kanamori-Sato M."/>
            <person name="Honoki R."/>
            <person name="Miyazaki D."/>
            <person name="Mochizuki H."/>
            <person name="Umetsu J."/>
            <person name="Higashi K."/>
            <person name="Shibata D."/>
            <person name="Kamiya Y."/>
            <person name="Sato N."/>
            <person name="Nakamura Y."/>
            <person name="Tabata S."/>
            <person name="Ida S."/>
            <person name="Kurokawa K."/>
            <person name="Ohta H."/>
        </authorList>
    </citation>
    <scope>NUCLEOTIDE SEQUENCE [LARGE SCALE GENOMIC DNA]</scope>
    <source>
        <strain evidence="6 7">NIES-2285</strain>
    </source>
</reference>
<feature type="transmembrane region" description="Helical" evidence="5">
    <location>
        <begin position="220"/>
        <end position="238"/>
    </location>
</feature>
<name>A0A1Y1IBK6_KLENI</name>
<evidence type="ECO:0000256" key="1">
    <source>
        <dbReference type="ARBA" id="ARBA00004141"/>
    </source>
</evidence>
<evidence type="ECO:0000313" key="7">
    <source>
        <dbReference type="Proteomes" id="UP000054558"/>
    </source>
</evidence>
<dbReference type="PANTHER" id="PTHR11785">
    <property type="entry name" value="AMINO ACID TRANSPORTER"/>
    <property type="match status" value="1"/>
</dbReference>
<feature type="transmembrane region" description="Helical" evidence="5">
    <location>
        <begin position="297"/>
        <end position="320"/>
    </location>
</feature>
<evidence type="ECO:0000256" key="4">
    <source>
        <dbReference type="ARBA" id="ARBA00023136"/>
    </source>
</evidence>
<feature type="transmembrane region" description="Helical" evidence="5">
    <location>
        <begin position="258"/>
        <end position="277"/>
    </location>
</feature>
<dbReference type="GO" id="GO:0015179">
    <property type="term" value="F:L-amino acid transmembrane transporter activity"/>
    <property type="evidence" value="ECO:0000318"/>
    <property type="project" value="GO_Central"/>
</dbReference>
<dbReference type="PANTHER" id="PTHR11785:SF512">
    <property type="entry name" value="SOBREMESA, ISOFORM B"/>
    <property type="match status" value="1"/>
</dbReference>
<dbReference type="EMBL" id="DF237369">
    <property type="protein sequence ID" value="GAQ88345.1"/>
    <property type="molecule type" value="Genomic_DNA"/>
</dbReference>
<feature type="transmembrane region" description="Helical" evidence="5">
    <location>
        <begin position="456"/>
        <end position="474"/>
    </location>
</feature>
<proteinExistence type="predicted"/>
<keyword evidence="4 5" id="KW-0472">Membrane</keyword>
<feature type="transmembrane region" description="Helical" evidence="5">
    <location>
        <begin position="480"/>
        <end position="497"/>
    </location>
</feature>
<comment type="subcellular location">
    <subcellularLocation>
        <location evidence="1">Membrane</location>
        <topology evidence="1">Multi-pass membrane protein</topology>
    </subcellularLocation>
</comment>
<accession>A0A1Y1IBK6</accession>
<dbReference type="InterPro" id="IPR050598">
    <property type="entry name" value="AminoAcid_Transporter"/>
</dbReference>
<feature type="transmembrane region" description="Helical" evidence="5">
    <location>
        <begin position="419"/>
        <end position="436"/>
    </location>
</feature>
<sequence length="526" mass="55543">MGPPGGSTPQGNTSLAERFSALGAGDIADDDSIADVRAPLLDSYADEERAKGTGAEDESGGLHRRLTFVDGISVVVGIIVGSGIFASPGVVLQSTGSVGLSLLAWLGGGTLAMLSALIYAELGSSIPHAGGDSHYLRIGFSNVVSFMYTWTSFFVLNGGGLSIVSVTFAQYMGSQIFDDYSSNAYDWRVKGLSLACIVVLTLTNCFGVQMGSWVQNVLSGSKLVLVLLLAGAAVVYLHDEPAVAARNMAHPFRDSQPAGFGPGMVAALWAFDGWSAVTMLGEELKNPGRDMPRSIVFGMLTVIVIYVTANVAYLCILPVHTVKFGAVVAVDAVERALGTWAGSLTAILVALSTLGSANATIMCGGRYLYAASRAGQIPSWMSALGQKSRAPYAALLAQGAWACLLLLCSSASLSSLINYFGVASWVFYGLSALSLVRIRARFPSIHRPFKLRAHWAFSYSVFGLACYLVLTSLMRNAGPASAALGFALLSIPVYKLTQWFRGGIPHIESVKHLRCDSVSNFVERSG</sequence>
<evidence type="ECO:0000256" key="5">
    <source>
        <dbReference type="SAM" id="Phobius"/>
    </source>
</evidence>
<feature type="transmembrane region" description="Helical" evidence="5">
    <location>
        <begin position="68"/>
        <end position="90"/>
    </location>
</feature>